<name>A0A7S3V569_9STRA</name>
<evidence type="ECO:0000256" key="3">
    <source>
        <dbReference type="ARBA" id="ARBA00023004"/>
    </source>
</evidence>
<dbReference type="CDD" id="cd20289">
    <property type="entry name" value="cupin_ADO"/>
    <property type="match status" value="1"/>
</dbReference>
<keyword evidence="2" id="KW-0560">Oxidoreductase</keyword>
<dbReference type="PANTHER" id="PTHR22966">
    <property type="entry name" value="2-AMINOETHANETHIOL DIOXYGENASE"/>
    <property type="match status" value="1"/>
</dbReference>
<evidence type="ECO:0008006" key="5">
    <source>
        <dbReference type="Google" id="ProtNLM"/>
    </source>
</evidence>
<protein>
    <recommendedName>
        <fullName evidence="5">Cysteine dioxygenase</fullName>
    </recommendedName>
</protein>
<dbReference type="GO" id="GO:0016702">
    <property type="term" value="F:oxidoreductase activity, acting on single donors with incorporation of molecular oxygen, incorporation of two atoms of oxygen"/>
    <property type="evidence" value="ECO:0007669"/>
    <property type="project" value="InterPro"/>
</dbReference>
<dbReference type="AlphaFoldDB" id="A0A7S3V569"/>
<dbReference type="GO" id="GO:0046872">
    <property type="term" value="F:metal ion binding"/>
    <property type="evidence" value="ECO:0007669"/>
    <property type="project" value="UniProtKB-KW"/>
</dbReference>
<reference evidence="4" key="1">
    <citation type="submission" date="2021-01" db="EMBL/GenBank/DDBJ databases">
        <authorList>
            <person name="Corre E."/>
            <person name="Pelletier E."/>
            <person name="Niang G."/>
            <person name="Scheremetjew M."/>
            <person name="Finn R."/>
            <person name="Kale V."/>
            <person name="Holt S."/>
            <person name="Cochrane G."/>
            <person name="Meng A."/>
            <person name="Brown T."/>
            <person name="Cohen L."/>
        </authorList>
    </citation>
    <scope>NUCLEOTIDE SEQUENCE</scope>
    <source>
        <strain evidence="4">MM31A-1</strain>
    </source>
</reference>
<evidence type="ECO:0000313" key="4">
    <source>
        <dbReference type="EMBL" id="CAE0457687.1"/>
    </source>
</evidence>
<dbReference type="InterPro" id="IPR011051">
    <property type="entry name" value="RmlC_Cupin_sf"/>
</dbReference>
<accession>A0A7S3V569</accession>
<dbReference type="Gene3D" id="2.60.120.10">
    <property type="entry name" value="Jelly Rolls"/>
    <property type="match status" value="1"/>
</dbReference>
<sequence>MNDLITVLNRHVPIIMEKSKKKILSKVEIRNELEPIRDVMCNSLDPEKLLQLIRTDAMNGPSIGKGIHVKAIHEEIEPPRDGVRYIHIEERENIFSVGIFVFPPGYEIPLHDHPGMTVLSLVLYGKLSVKSFDIIDTEEQKMKKRQNGTLRERTEKWFTRRLMESIVGHDMTNIKSNLSSNALHTFENEVSEIKSPTLTELYPCEGNVHQFIAGPQGAAVLDVLVPPYNVGDNRDCTFYKKRNESEEWCESEKKNKVWLVPMVQPDWFQCLSGSYLNLGGDDDE</sequence>
<keyword evidence="1" id="KW-0479">Metal-binding</keyword>
<dbReference type="EMBL" id="HBIO01003668">
    <property type="protein sequence ID" value="CAE0457687.1"/>
    <property type="molecule type" value="Transcribed_RNA"/>
</dbReference>
<organism evidence="4">
    <name type="scientific">Chaetoceros debilis</name>
    <dbReference type="NCBI Taxonomy" id="122233"/>
    <lineage>
        <taxon>Eukaryota</taxon>
        <taxon>Sar</taxon>
        <taxon>Stramenopiles</taxon>
        <taxon>Ochrophyta</taxon>
        <taxon>Bacillariophyta</taxon>
        <taxon>Coscinodiscophyceae</taxon>
        <taxon>Chaetocerotophycidae</taxon>
        <taxon>Chaetocerotales</taxon>
        <taxon>Chaetocerotaceae</taxon>
        <taxon>Chaetoceros</taxon>
    </lineage>
</organism>
<evidence type="ECO:0000256" key="1">
    <source>
        <dbReference type="ARBA" id="ARBA00022723"/>
    </source>
</evidence>
<evidence type="ECO:0000256" key="2">
    <source>
        <dbReference type="ARBA" id="ARBA00023002"/>
    </source>
</evidence>
<dbReference type="SUPFAM" id="SSF51182">
    <property type="entry name" value="RmlC-like cupins"/>
    <property type="match status" value="1"/>
</dbReference>
<gene>
    <name evidence="4" type="ORF">CDEB00056_LOCUS2528</name>
</gene>
<dbReference type="Pfam" id="PF07847">
    <property type="entry name" value="PCO_ADO"/>
    <property type="match status" value="1"/>
</dbReference>
<dbReference type="InterPro" id="IPR014710">
    <property type="entry name" value="RmlC-like_jellyroll"/>
</dbReference>
<keyword evidence="3" id="KW-0408">Iron</keyword>
<proteinExistence type="predicted"/>
<dbReference type="InterPro" id="IPR012864">
    <property type="entry name" value="PCO/ADO"/>
</dbReference>
<dbReference type="PANTHER" id="PTHR22966:SF61">
    <property type="entry name" value="2-AMINOETHANETHIOL DIOXYGENASE"/>
    <property type="match status" value="1"/>
</dbReference>